<gene>
    <name evidence="1" type="ORF">NCTC4824_04238</name>
</gene>
<dbReference type="KEGG" id="blen:NCTC4824_04238"/>
<reference evidence="1 2" key="1">
    <citation type="submission" date="2018-06" db="EMBL/GenBank/DDBJ databases">
        <authorList>
            <consortium name="Pathogen Informatics"/>
            <person name="Doyle S."/>
        </authorList>
    </citation>
    <scope>NUCLEOTIDE SEQUENCE [LARGE SCALE GENOMIC DNA]</scope>
    <source>
        <strain evidence="1 2">NCTC4824</strain>
    </source>
</reference>
<dbReference type="AlphaFoldDB" id="A0A2X4WKP5"/>
<organism evidence="1 2">
    <name type="scientific">Lederbergia lenta</name>
    <name type="common">Bacillus lentus</name>
    <dbReference type="NCBI Taxonomy" id="1467"/>
    <lineage>
        <taxon>Bacteria</taxon>
        <taxon>Bacillati</taxon>
        <taxon>Bacillota</taxon>
        <taxon>Bacilli</taxon>
        <taxon>Bacillales</taxon>
        <taxon>Bacillaceae</taxon>
        <taxon>Lederbergia</taxon>
    </lineage>
</organism>
<sequence>MMDKEKFIEMSPAERVQVVNKLLKNHDLKEISNLVKIPSSSFSKIMREGDYIYHKADKKYYPFIRSEGERAVKKLQSGDDDEIAFIKQNVDTLKKVVKQFEEQGLLLLDKRIYSKDAKFVNKSIRMNNDVYGQFTGFCEDFYPHLKTQDLIAQALIDAMNRYKPENEREQ</sequence>
<name>A0A2X4WKP5_LEDLE</name>
<dbReference type="EMBL" id="LS483476">
    <property type="protein sequence ID" value="SQI63691.1"/>
    <property type="molecule type" value="Genomic_DNA"/>
</dbReference>
<dbReference type="RefSeq" id="WP_231955872.1">
    <property type="nucleotide sequence ID" value="NZ_CBCSGM010000005.1"/>
</dbReference>
<dbReference type="Proteomes" id="UP000249134">
    <property type="component" value="Chromosome 1"/>
</dbReference>
<accession>A0A2X4WKP5</accession>
<evidence type="ECO:0000313" key="2">
    <source>
        <dbReference type="Proteomes" id="UP000249134"/>
    </source>
</evidence>
<evidence type="ECO:0000313" key="1">
    <source>
        <dbReference type="EMBL" id="SQI63691.1"/>
    </source>
</evidence>
<protein>
    <submittedName>
        <fullName evidence="1">Uncharacterized protein</fullName>
    </submittedName>
</protein>
<keyword evidence="2" id="KW-1185">Reference proteome</keyword>
<proteinExistence type="predicted"/>